<dbReference type="GO" id="GO:0003824">
    <property type="term" value="F:catalytic activity"/>
    <property type="evidence" value="ECO:0007669"/>
    <property type="project" value="InterPro"/>
</dbReference>
<dbReference type="EMBL" id="BSSD01000001">
    <property type="protein sequence ID" value="GLW90396.1"/>
    <property type="molecule type" value="Genomic_DNA"/>
</dbReference>
<reference evidence="2" key="1">
    <citation type="submission" date="2023-02" db="EMBL/GenBank/DDBJ databases">
        <title>Actinokineospora globicatena NBRC 15670.</title>
        <authorList>
            <person name="Ichikawa N."/>
            <person name="Sato H."/>
            <person name="Tonouchi N."/>
        </authorList>
    </citation>
    <scope>NUCLEOTIDE SEQUENCE</scope>
    <source>
        <strain evidence="2">NBRC 15670</strain>
    </source>
</reference>
<dbReference type="InterPro" id="IPR023213">
    <property type="entry name" value="CAT-like_dom_sf"/>
</dbReference>
<dbReference type="GO" id="GO:0008610">
    <property type="term" value="P:lipid biosynthetic process"/>
    <property type="evidence" value="ECO:0007669"/>
    <property type="project" value="UniProtKB-ARBA"/>
</dbReference>
<evidence type="ECO:0000313" key="3">
    <source>
        <dbReference type="Proteomes" id="UP001165042"/>
    </source>
</evidence>
<gene>
    <name evidence="2" type="ORF">Aglo03_12120</name>
</gene>
<name>A0A9W6V8W5_9PSEU</name>
<dbReference type="SUPFAM" id="SSF52777">
    <property type="entry name" value="CoA-dependent acyltransferases"/>
    <property type="match status" value="2"/>
</dbReference>
<accession>A0A9W6V8W5</accession>
<dbReference type="Gene3D" id="3.30.559.30">
    <property type="entry name" value="Nonribosomal peptide synthetase, condensation domain"/>
    <property type="match status" value="1"/>
</dbReference>
<feature type="domain" description="Condensation" evidence="1">
    <location>
        <begin position="62"/>
        <end position="365"/>
    </location>
</feature>
<keyword evidence="3" id="KW-1185">Reference proteome</keyword>
<dbReference type="AlphaFoldDB" id="A0A9W6V8W5"/>
<dbReference type="InterPro" id="IPR001242">
    <property type="entry name" value="Condensation_dom"/>
</dbReference>
<proteinExistence type="predicted"/>
<dbReference type="RefSeq" id="WP_285608353.1">
    <property type="nucleotide sequence ID" value="NZ_BSSD01000001.1"/>
</dbReference>
<evidence type="ECO:0000313" key="2">
    <source>
        <dbReference type="EMBL" id="GLW90396.1"/>
    </source>
</evidence>
<dbReference type="Gene3D" id="3.30.559.10">
    <property type="entry name" value="Chloramphenicol acetyltransferase-like domain"/>
    <property type="match status" value="1"/>
</dbReference>
<comment type="caution">
    <text evidence="2">The sequence shown here is derived from an EMBL/GenBank/DDBJ whole genome shotgun (WGS) entry which is preliminary data.</text>
</comment>
<organism evidence="2 3">
    <name type="scientific">Actinokineospora globicatena</name>
    <dbReference type="NCBI Taxonomy" id="103729"/>
    <lineage>
        <taxon>Bacteria</taxon>
        <taxon>Bacillati</taxon>
        <taxon>Actinomycetota</taxon>
        <taxon>Actinomycetes</taxon>
        <taxon>Pseudonocardiales</taxon>
        <taxon>Pseudonocardiaceae</taxon>
        <taxon>Actinokineospora</taxon>
    </lineage>
</organism>
<evidence type="ECO:0000259" key="1">
    <source>
        <dbReference type="Pfam" id="PF00668"/>
    </source>
</evidence>
<dbReference type="Pfam" id="PF00668">
    <property type="entry name" value="Condensation"/>
    <property type="match status" value="1"/>
</dbReference>
<dbReference type="Proteomes" id="UP001165042">
    <property type="component" value="Unassembled WGS sequence"/>
</dbReference>
<protein>
    <recommendedName>
        <fullName evidence="1">Condensation domain-containing protein</fullName>
    </recommendedName>
</protein>
<sequence length="446" mass="48842">MITESQAVVEFHGGTARTGPLCWGQQGTWDSLAQWYPEVKPFFFLTRWLPVPLLLELGDVLDVVGELLVRHESLRTHVSQRAGGEPTQRVLASGTLPVDVYDRPADDPVQFEDIVATSWERGIARPLDHSVELPLRLSVALHEGIPVVIAFTLSHLAADYTATEALVRELAAMLDAKTSGAPLPPVRRAAQPLDLALAERSPEGQLRNVDAIRHLRSVLDRMPAPIPPQAVAESPRFIGADLESDLLADAVRRTARRCRTSTSVVLLAITTALVRSFWPEPRLRLDIMQSNRTTPDVAASITTLNQVVHTVADLTGDTLADLLDSATRTMAVARAHSRYDNRTAREVLRTSAQPLPPGVQFNDMWSTLPKGPPPTALTATTLTWPATSDAESMSLYLDVRGTPTRIHLGAMADTTILPRATLETFLHTFEHLAIQWSEADVALPGR</sequence>